<sequence length="530" mass="59221">MNGNNEEVFITTVPNDKEGIAFGLSDGDDLNIDIKSSVDSDEESMVDEEIEDIFNKNQHQDISLLSIAKVESFDVIKNNTLMQEASSLSLITNQTQTVISKSVYDYATVVRQALKTPRQNKLDHDVATVLGSSDPPPGFGFLHPQFYYLEQTRPVPLEPLQANCIGEARSINNCNVWRGYNGHVYFSPIHVRQFENQRFLSSTKFFKSAAAQSVPLIRKTGTDRSNTILSQYKDRKTITRTDFNISQLNNNEHLLTKKKPPSETTITDANLITSSSELQYSTSVSFLDKDDCKQEFNRMWQSVVTCAHVQAKPISKRSRHAMEDLQALQQEQSVQDPTGYNRQVLPNIRPVPKSKFVYKGLAYKETQKLPGITNGTGNDNDGNALQKPLVAYNLAQAYARYEINAARAKHGFRQPPPSAVTAAVLKDQSSPLQTSVDLREMRKRIVRGTTLAYRPPPQSVAWTPGRADHRSTLGSEVLVPIAHRRPSTSKSSIPQKQTTVIEMPIVTKNINQPQSSSRFTTTSELFAGVS</sequence>
<dbReference type="Proteomes" id="UP000663866">
    <property type="component" value="Unassembled WGS sequence"/>
</dbReference>
<name>A0A819F3M8_9BILA</name>
<accession>A0A819F3M8</accession>
<protein>
    <submittedName>
        <fullName evidence="1">Uncharacterized protein</fullName>
    </submittedName>
</protein>
<gene>
    <name evidence="1" type="ORF">OVN521_LOCUS7362</name>
</gene>
<proteinExistence type="predicted"/>
<comment type="caution">
    <text evidence="1">The sequence shown here is derived from an EMBL/GenBank/DDBJ whole genome shotgun (WGS) entry which is preliminary data.</text>
</comment>
<dbReference type="EMBL" id="CAJOBG010000808">
    <property type="protein sequence ID" value="CAF3860666.1"/>
    <property type="molecule type" value="Genomic_DNA"/>
</dbReference>
<organism evidence="1 2">
    <name type="scientific">Rotaria magnacalcarata</name>
    <dbReference type="NCBI Taxonomy" id="392030"/>
    <lineage>
        <taxon>Eukaryota</taxon>
        <taxon>Metazoa</taxon>
        <taxon>Spiralia</taxon>
        <taxon>Gnathifera</taxon>
        <taxon>Rotifera</taxon>
        <taxon>Eurotatoria</taxon>
        <taxon>Bdelloidea</taxon>
        <taxon>Philodinida</taxon>
        <taxon>Philodinidae</taxon>
        <taxon>Rotaria</taxon>
    </lineage>
</organism>
<reference evidence="1" key="1">
    <citation type="submission" date="2021-02" db="EMBL/GenBank/DDBJ databases">
        <authorList>
            <person name="Nowell W R."/>
        </authorList>
    </citation>
    <scope>NUCLEOTIDE SEQUENCE</scope>
</reference>
<keyword evidence="2" id="KW-1185">Reference proteome</keyword>
<evidence type="ECO:0000313" key="2">
    <source>
        <dbReference type="Proteomes" id="UP000663866"/>
    </source>
</evidence>
<evidence type="ECO:0000313" key="1">
    <source>
        <dbReference type="EMBL" id="CAF3860666.1"/>
    </source>
</evidence>
<dbReference type="AlphaFoldDB" id="A0A819F3M8"/>